<dbReference type="NCBIfam" id="NF038213">
    <property type="entry name" value="SDR_TniO_fam"/>
    <property type="match status" value="1"/>
</dbReference>
<proteinExistence type="inferred from homology"/>
<evidence type="ECO:0000313" key="4">
    <source>
        <dbReference type="EMBL" id="XBO48997.1"/>
    </source>
</evidence>
<dbReference type="InterPro" id="IPR002347">
    <property type="entry name" value="SDR_fam"/>
</dbReference>
<reference evidence="4" key="1">
    <citation type="submission" date="2024-05" db="EMBL/GenBank/DDBJ databases">
        <authorList>
            <person name="Kim S."/>
            <person name="Heo J."/>
            <person name="Choi H."/>
            <person name="Choi Y."/>
            <person name="Kwon S.-W."/>
            <person name="Kim Y."/>
        </authorList>
    </citation>
    <scope>NUCLEOTIDE SEQUENCE</scope>
    <source>
        <strain evidence="4">KACC 23697</strain>
    </source>
</reference>
<dbReference type="InterPro" id="IPR036291">
    <property type="entry name" value="NAD(P)-bd_dom_sf"/>
</dbReference>
<gene>
    <name evidence="4" type="ORF">ABEG20_05200</name>
</gene>
<sequence length="257" mass="27784">MKNRIAIITGASSGIGRATAIRLAKKGIKLVLNARNEQKLNALKEEINQVIGANICELVCGDVADSQITGLCITAALNRWQKHPDIFVASAGRGLPGTVLTSEASQWDELIDTNVKGTMYQLRNIGKIMLDERIAGGDFVDQPFDIIVIGSSIGRNVSPFNSVYGATKFATHGVTEALRRELGPHGIRVTLIEPGLVSTNFQDTAGYDGVWFEQYSKDVGPVLVGDDVAKVIDFIVDLPGNVHLDNISIRPTRQAYP</sequence>
<evidence type="ECO:0000256" key="1">
    <source>
        <dbReference type="ARBA" id="ARBA00006484"/>
    </source>
</evidence>
<evidence type="ECO:0000256" key="2">
    <source>
        <dbReference type="ARBA" id="ARBA00022857"/>
    </source>
</evidence>
<dbReference type="GO" id="GO:0016491">
    <property type="term" value="F:oxidoreductase activity"/>
    <property type="evidence" value="ECO:0007669"/>
    <property type="project" value="UniProtKB-KW"/>
</dbReference>
<keyword evidence="3" id="KW-0560">Oxidoreductase</keyword>
<dbReference type="PANTHER" id="PTHR43391:SF14">
    <property type="entry name" value="DEHYDROGENASE_REDUCTASE SDR FAMILY PROTEIN 7-LIKE"/>
    <property type="match status" value="1"/>
</dbReference>
<organism evidence="4">
    <name type="scientific">Pedobacter sp. KACC 23697</name>
    <dbReference type="NCBI Taxonomy" id="3149230"/>
    <lineage>
        <taxon>Bacteria</taxon>
        <taxon>Pseudomonadati</taxon>
        <taxon>Bacteroidota</taxon>
        <taxon>Sphingobacteriia</taxon>
        <taxon>Sphingobacteriales</taxon>
        <taxon>Sphingobacteriaceae</taxon>
        <taxon>Pedobacter</taxon>
    </lineage>
</organism>
<protein>
    <submittedName>
        <fullName evidence="4">SDR family oxidoreductase</fullName>
    </submittedName>
</protein>
<evidence type="ECO:0000256" key="3">
    <source>
        <dbReference type="ARBA" id="ARBA00023002"/>
    </source>
</evidence>
<accession>A0AAU7K8G4</accession>
<dbReference type="PROSITE" id="PS00061">
    <property type="entry name" value="ADH_SHORT"/>
    <property type="match status" value="1"/>
</dbReference>
<name>A0AAU7K8G4_9SPHI</name>
<dbReference type="Gene3D" id="3.40.50.720">
    <property type="entry name" value="NAD(P)-binding Rossmann-like Domain"/>
    <property type="match status" value="1"/>
</dbReference>
<dbReference type="InterPro" id="IPR020904">
    <property type="entry name" value="Sc_DH/Rdtase_CS"/>
</dbReference>
<dbReference type="PRINTS" id="PR00081">
    <property type="entry name" value="GDHRDH"/>
</dbReference>
<dbReference type="GO" id="GO:0005829">
    <property type="term" value="C:cytosol"/>
    <property type="evidence" value="ECO:0007669"/>
    <property type="project" value="TreeGrafter"/>
</dbReference>
<dbReference type="AlphaFoldDB" id="A0AAU7K8G4"/>
<dbReference type="Pfam" id="PF00106">
    <property type="entry name" value="adh_short"/>
    <property type="match status" value="1"/>
</dbReference>
<keyword evidence="2" id="KW-0521">NADP</keyword>
<dbReference type="SUPFAM" id="SSF51735">
    <property type="entry name" value="NAD(P)-binding Rossmann-fold domains"/>
    <property type="match status" value="1"/>
</dbReference>
<dbReference type="RefSeq" id="WP_406826331.1">
    <property type="nucleotide sequence ID" value="NZ_CP157485.1"/>
</dbReference>
<dbReference type="PANTHER" id="PTHR43391">
    <property type="entry name" value="RETINOL DEHYDROGENASE-RELATED"/>
    <property type="match status" value="1"/>
</dbReference>
<comment type="similarity">
    <text evidence="1">Belongs to the short-chain dehydrogenases/reductases (SDR) family.</text>
</comment>
<dbReference type="EMBL" id="CP157485">
    <property type="protein sequence ID" value="XBO48997.1"/>
    <property type="molecule type" value="Genomic_DNA"/>
</dbReference>
<dbReference type="CDD" id="cd05233">
    <property type="entry name" value="SDR_c"/>
    <property type="match status" value="1"/>
</dbReference>